<dbReference type="Proteomes" id="UP000637423">
    <property type="component" value="Unassembled WGS sequence"/>
</dbReference>
<keyword evidence="1" id="KW-0472">Membrane</keyword>
<reference evidence="2" key="1">
    <citation type="journal article" date="2014" name="Int. J. Syst. Evol. Microbiol.">
        <title>Complete genome sequence of Corynebacterium casei LMG S-19264T (=DSM 44701T), isolated from a smear-ripened cheese.</title>
        <authorList>
            <consortium name="US DOE Joint Genome Institute (JGI-PGF)"/>
            <person name="Walter F."/>
            <person name="Albersmeier A."/>
            <person name="Kalinowski J."/>
            <person name="Ruckert C."/>
        </authorList>
    </citation>
    <scope>NUCLEOTIDE SEQUENCE</scope>
    <source>
        <strain evidence="2">CGMCC 1.10998</strain>
    </source>
</reference>
<dbReference type="AlphaFoldDB" id="A0A916XKC7"/>
<keyword evidence="1" id="KW-1133">Transmembrane helix</keyword>
<evidence type="ECO:0000313" key="3">
    <source>
        <dbReference type="Proteomes" id="UP000637423"/>
    </source>
</evidence>
<proteinExistence type="predicted"/>
<accession>A0A916XKC7</accession>
<protein>
    <submittedName>
        <fullName evidence="2">Uncharacterized protein</fullName>
    </submittedName>
</protein>
<gene>
    <name evidence="2" type="ORF">GCM10011396_26520</name>
</gene>
<sequence>MNLEKTWYEVSPYIYGVIGVVALAMAESKIAYLSAALLMSSSITIITLRRHYRAAERDSIRG</sequence>
<organism evidence="2 3">
    <name type="scientific">Undibacterium terreum</name>
    <dbReference type="NCBI Taxonomy" id="1224302"/>
    <lineage>
        <taxon>Bacteria</taxon>
        <taxon>Pseudomonadati</taxon>
        <taxon>Pseudomonadota</taxon>
        <taxon>Betaproteobacteria</taxon>
        <taxon>Burkholderiales</taxon>
        <taxon>Oxalobacteraceae</taxon>
        <taxon>Undibacterium</taxon>
    </lineage>
</organism>
<evidence type="ECO:0000256" key="1">
    <source>
        <dbReference type="SAM" id="Phobius"/>
    </source>
</evidence>
<feature type="transmembrane region" description="Helical" evidence="1">
    <location>
        <begin position="7"/>
        <end position="24"/>
    </location>
</feature>
<keyword evidence="1" id="KW-0812">Transmembrane</keyword>
<dbReference type="EMBL" id="BMED01000002">
    <property type="protein sequence ID" value="GGC78033.1"/>
    <property type="molecule type" value="Genomic_DNA"/>
</dbReference>
<feature type="transmembrane region" description="Helical" evidence="1">
    <location>
        <begin position="30"/>
        <end position="48"/>
    </location>
</feature>
<keyword evidence="3" id="KW-1185">Reference proteome</keyword>
<comment type="caution">
    <text evidence="2">The sequence shown here is derived from an EMBL/GenBank/DDBJ whole genome shotgun (WGS) entry which is preliminary data.</text>
</comment>
<reference evidence="2" key="2">
    <citation type="submission" date="2020-09" db="EMBL/GenBank/DDBJ databases">
        <authorList>
            <person name="Sun Q."/>
            <person name="Zhou Y."/>
        </authorList>
    </citation>
    <scope>NUCLEOTIDE SEQUENCE</scope>
    <source>
        <strain evidence="2">CGMCC 1.10998</strain>
    </source>
</reference>
<evidence type="ECO:0000313" key="2">
    <source>
        <dbReference type="EMBL" id="GGC78033.1"/>
    </source>
</evidence>
<name>A0A916XKC7_9BURK</name>